<evidence type="ECO:0000256" key="6">
    <source>
        <dbReference type="ARBA" id="ARBA00022741"/>
    </source>
</evidence>
<evidence type="ECO:0000256" key="14">
    <source>
        <dbReference type="ARBA" id="ARBA00029881"/>
    </source>
</evidence>
<evidence type="ECO:0000259" key="18">
    <source>
        <dbReference type="PROSITE" id="PS50110"/>
    </source>
</evidence>
<evidence type="ECO:0000256" key="1">
    <source>
        <dbReference type="ARBA" id="ARBA00004496"/>
    </source>
</evidence>
<name>A0A5C5W6N7_9PLAN</name>
<feature type="modified residue" description="4-aspartylphosphate" evidence="16">
    <location>
        <position position="52"/>
    </location>
</feature>
<evidence type="ECO:0000256" key="8">
    <source>
        <dbReference type="ARBA" id="ARBA00023012"/>
    </source>
</evidence>
<keyword evidence="6" id="KW-0547">Nucleotide-binding</keyword>
<evidence type="ECO:0000256" key="10">
    <source>
        <dbReference type="ARBA" id="ARBA00023125"/>
    </source>
</evidence>
<dbReference type="GO" id="GO:0043565">
    <property type="term" value="F:sequence-specific DNA binding"/>
    <property type="evidence" value="ECO:0007669"/>
    <property type="project" value="InterPro"/>
</dbReference>
<protein>
    <recommendedName>
        <fullName evidence="2">DNA-binding transcriptional regulator NtrC</fullName>
    </recommendedName>
    <alternativeName>
        <fullName evidence="14">Nitrogen regulation protein NR(I)</fullName>
    </alternativeName>
    <alternativeName>
        <fullName evidence="15">Nitrogen regulator I</fullName>
    </alternativeName>
</protein>
<evidence type="ECO:0000313" key="19">
    <source>
        <dbReference type="EMBL" id="TWT46350.1"/>
    </source>
</evidence>
<dbReference type="InterPro" id="IPR011006">
    <property type="entry name" value="CheY-like_superfamily"/>
</dbReference>
<evidence type="ECO:0000256" key="2">
    <source>
        <dbReference type="ARBA" id="ARBA00019059"/>
    </source>
</evidence>
<keyword evidence="11" id="KW-0010">Activator</keyword>
<evidence type="ECO:0000256" key="16">
    <source>
        <dbReference type="PROSITE-ProRule" id="PRU00169"/>
    </source>
</evidence>
<keyword evidence="13" id="KW-0535">Nitrogen fixation</keyword>
<dbReference type="AlphaFoldDB" id="A0A5C5W6N7"/>
<dbReference type="GO" id="GO:0005737">
    <property type="term" value="C:cytoplasm"/>
    <property type="evidence" value="ECO:0007669"/>
    <property type="project" value="UniProtKB-SubCell"/>
</dbReference>
<dbReference type="SMART" id="SM00448">
    <property type="entry name" value="REC"/>
    <property type="match status" value="1"/>
</dbReference>
<dbReference type="PANTHER" id="PTHR32071:SF95">
    <property type="entry name" value="DNA-BINDING TRANSCRIPTIONAL REGULATOR NTRC"/>
    <property type="match status" value="1"/>
</dbReference>
<gene>
    <name evidence="19" type="primary">glnG_3</name>
    <name evidence="19" type="ORF">KOR42_43890</name>
</gene>
<evidence type="ECO:0000256" key="12">
    <source>
        <dbReference type="ARBA" id="ARBA00023163"/>
    </source>
</evidence>
<keyword evidence="7" id="KW-0067">ATP-binding</keyword>
<dbReference type="OrthoDB" id="7476585at2"/>
<evidence type="ECO:0000313" key="20">
    <source>
        <dbReference type="Proteomes" id="UP000317243"/>
    </source>
</evidence>
<dbReference type="Proteomes" id="UP000317243">
    <property type="component" value="Unassembled WGS sequence"/>
</dbReference>
<evidence type="ECO:0000259" key="17">
    <source>
        <dbReference type="PROSITE" id="PS50045"/>
    </source>
</evidence>
<dbReference type="SUPFAM" id="SSF52540">
    <property type="entry name" value="P-loop containing nucleoside triphosphate hydrolases"/>
    <property type="match status" value="1"/>
</dbReference>
<dbReference type="GO" id="GO:0006355">
    <property type="term" value="P:regulation of DNA-templated transcription"/>
    <property type="evidence" value="ECO:0007669"/>
    <property type="project" value="InterPro"/>
</dbReference>
<dbReference type="GO" id="GO:0005524">
    <property type="term" value="F:ATP binding"/>
    <property type="evidence" value="ECO:0007669"/>
    <property type="project" value="UniProtKB-KW"/>
</dbReference>
<keyword evidence="8" id="KW-0902">Two-component regulatory system</keyword>
<keyword evidence="9" id="KW-0805">Transcription regulation</keyword>
<dbReference type="FunFam" id="3.40.50.300:FF:000006">
    <property type="entry name" value="DNA-binding transcriptional regulator NtrC"/>
    <property type="match status" value="1"/>
</dbReference>
<evidence type="ECO:0000256" key="9">
    <source>
        <dbReference type="ARBA" id="ARBA00023015"/>
    </source>
</evidence>
<dbReference type="Pfam" id="PF25601">
    <property type="entry name" value="AAA_lid_14"/>
    <property type="match status" value="1"/>
</dbReference>
<dbReference type="SUPFAM" id="SSF52172">
    <property type="entry name" value="CheY-like"/>
    <property type="match status" value="1"/>
</dbReference>
<dbReference type="Gene3D" id="3.40.50.2300">
    <property type="match status" value="1"/>
</dbReference>
<dbReference type="InterPro" id="IPR058031">
    <property type="entry name" value="AAA_lid_NorR"/>
</dbReference>
<keyword evidence="5 16" id="KW-0597">Phosphoprotein</keyword>
<dbReference type="PROSITE" id="PS00675">
    <property type="entry name" value="SIGMA54_INTERACT_1"/>
    <property type="match status" value="1"/>
</dbReference>
<dbReference type="RefSeq" id="WP_146511747.1">
    <property type="nucleotide sequence ID" value="NZ_SIHI01000029.1"/>
</dbReference>
<dbReference type="Pfam" id="PF00072">
    <property type="entry name" value="Response_reg"/>
    <property type="match status" value="1"/>
</dbReference>
<dbReference type="Gene3D" id="1.10.8.60">
    <property type="match status" value="1"/>
</dbReference>
<evidence type="ECO:0000256" key="3">
    <source>
        <dbReference type="ARBA" id="ARBA00022490"/>
    </source>
</evidence>
<dbReference type="Gene3D" id="3.40.50.300">
    <property type="entry name" value="P-loop containing nucleotide triphosphate hydrolases"/>
    <property type="match status" value="1"/>
</dbReference>
<dbReference type="InterPro" id="IPR002078">
    <property type="entry name" value="Sigma_54_int"/>
</dbReference>
<dbReference type="CDD" id="cd00009">
    <property type="entry name" value="AAA"/>
    <property type="match status" value="1"/>
</dbReference>
<dbReference type="PROSITE" id="PS50110">
    <property type="entry name" value="RESPONSE_REGULATORY"/>
    <property type="match status" value="1"/>
</dbReference>
<dbReference type="Pfam" id="PF02954">
    <property type="entry name" value="HTH_8"/>
    <property type="match status" value="1"/>
</dbReference>
<dbReference type="InterPro" id="IPR009057">
    <property type="entry name" value="Homeodomain-like_sf"/>
</dbReference>
<dbReference type="Gene3D" id="1.10.10.60">
    <property type="entry name" value="Homeodomain-like"/>
    <property type="match status" value="1"/>
</dbReference>
<organism evidence="19 20">
    <name type="scientific">Thalassoglobus neptunius</name>
    <dbReference type="NCBI Taxonomy" id="1938619"/>
    <lineage>
        <taxon>Bacteria</taxon>
        <taxon>Pseudomonadati</taxon>
        <taxon>Planctomycetota</taxon>
        <taxon>Planctomycetia</taxon>
        <taxon>Planctomycetales</taxon>
        <taxon>Planctomycetaceae</taxon>
        <taxon>Thalassoglobus</taxon>
    </lineage>
</organism>
<dbReference type="PANTHER" id="PTHR32071">
    <property type="entry name" value="TRANSCRIPTIONAL REGULATORY PROTEIN"/>
    <property type="match status" value="1"/>
</dbReference>
<keyword evidence="4" id="KW-0678">Repressor</keyword>
<evidence type="ECO:0000256" key="13">
    <source>
        <dbReference type="ARBA" id="ARBA00023231"/>
    </source>
</evidence>
<evidence type="ECO:0000256" key="5">
    <source>
        <dbReference type="ARBA" id="ARBA00022553"/>
    </source>
</evidence>
<dbReference type="PRINTS" id="PR01590">
    <property type="entry name" value="HTHFIS"/>
</dbReference>
<evidence type="ECO:0000256" key="4">
    <source>
        <dbReference type="ARBA" id="ARBA00022491"/>
    </source>
</evidence>
<evidence type="ECO:0000256" key="15">
    <source>
        <dbReference type="ARBA" id="ARBA00031910"/>
    </source>
</evidence>
<feature type="domain" description="Response regulatory" evidence="18">
    <location>
        <begin position="3"/>
        <end position="117"/>
    </location>
</feature>
<dbReference type="Pfam" id="PF00158">
    <property type="entry name" value="Sigma54_activat"/>
    <property type="match status" value="1"/>
</dbReference>
<feature type="domain" description="Sigma-54 factor interaction" evidence="17">
    <location>
        <begin position="139"/>
        <end position="365"/>
    </location>
</feature>
<dbReference type="InterPro" id="IPR027417">
    <property type="entry name" value="P-loop_NTPase"/>
</dbReference>
<dbReference type="InterPro" id="IPR002197">
    <property type="entry name" value="HTH_Fis"/>
</dbReference>
<sequence>MSRILVVDDEPTICWALQQALSEDGHTVTVSSTAEEALQNLEQLSPDLVMLDVRLPGMDGLAALNHIRERAATTPVIVMTAFGDLETAVQAIHRGAFEYLLKPFDLDQVTHAVNRALTHSSSETPSTETAGNVAETGQLLGSSPAMQAIYRHIALVADQDVPVLITGESGTGKELVAAAVHRYSKRAKQPFIPVCIPAFNESVVESELFGHARGAFTGAVDHRIGLLEAADRGTAFFDEIGDISPSLQVKLLRVLESKVITPVGSNEPRQTDFRLIAATNRNLEAMVADQSFREDLYYRLNVYQIQIPPLRERTEDIPILANKFMRAVDPQGRVTLSDSAVEELTKRPWHGNVRELRNVIEQAVLATRSGQLTADCIPVVSSSIKQPREAQPLDNLEQTVRDWVRHCADSQSDGELDSGLYDAFLETTEPLLFEEVLQLSKGNRQEAAKILGIHRQTLRDKMKKHQMD</sequence>
<keyword evidence="3" id="KW-0963">Cytoplasm</keyword>
<keyword evidence="20" id="KW-1185">Reference proteome</keyword>
<dbReference type="InterPro" id="IPR003593">
    <property type="entry name" value="AAA+_ATPase"/>
</dbReference>
<comment type="subcellular location">
    <subcellularLocation>
        <location evidence="1">Cytoplasm</location>
    </subcellularLocation>
</comment>
<dbReference type="EMBL" id="SIHI01000029">
    <property type="protein sequence ID" value="TWT46350.1"/>
    <property type="molecule type" value="Genomic_DNA"/>
</dbReference>
<keyword evidence="10" id="KW-0238">DNA-binding</keyword>
<proteinExistence type="predicted"/>
<reference evidence="19 20" key="1">
    <citation type="submission" date="2019-02" db="EMBL/GenBank/DDBJ databases">
        <title>Deep-cultivation of Planctomycetes and their phenomic and genomic characterization uncovers novel biology.</title>
        <authorList>
            <person name="Wiegand S."/>
            <person name="Jogler M."/>
            <person name="Boedeker C."/>
            <person name="Pinto D."/>
            <person name="Vollmers J."/>
            <person name="Rivas-Marin E."/>
            <person name="Kohn T."/>
            <person name="Peeters S.H."/>
            <person name="Heuer A."/>
            <person name="Rast P."/>
            <person name="Oberbeckmann S."/>
            <person name="Bunk B."/>
            <person name="Jeske O."/>
            <person name="Meyerdierks A."/>
            <person name="Storesund J.E."/>
            <person name="Kallscheuer N."/>
            <person name="Luecker S."/>
            <person name="Lage O.M."/>
            <person name="Pohl T."/>
            <person name="Merkel B.J."/>
            <person name="Hornburger P."/>
            <person name="Mueller R.-W."/>
            <person name="Bruemmer F."/>
            <person name="Labrenz M."/>
            <person name="Spormann A.M."/>
            <person name="Op Den Camp H."/>
            <person name="Overmann J."/>
            <person name="Amann R."/>
            <person name="Jetten M.S.M."/>
            <person name="Mascher T."/>
            <person name="Medema M.H."/>
            <person name="Devos D.P."/>
            <person name="Kaster A.-K."/>
            <person name="Ovreas L."/>
            <person name="Rohde M."/>
            <person name="Galperin M.Y."/>
            <person name="Jogler C."/>
        </authorList>
    </citation>
    <scope>NUCLEOTIDE SEQUENCE [LARGE SCALE GENOMIC DNA]</scope>
    <source>
        <strain evidence="19 20">KOR42</strain>
    </source>
</reference>
<dbReference type="FunFam" id="3.40.50.2300:FF:000018">
    <property type="entry name" value="DNA-binding transcriptional regulator NtrC"/>
    <property type="match status" value="1"/>
</dbReference>
<dbReference type="InterPro" id="IPR025662">
    <property type="entry name" value="Sigma_54_int_dom_ATP-bd_1"/>
</dbReference>
<dbReference type="SUPFAM" id="SSF46689">
    <property type="entry name" value="Homeodomain-like"/>
    <property type="match status" value="1"/>
</dbReference>
<dbReference type="GO" id="GO:0000160">
    <property type="term" value="P:phosphorelay signal transduction system"/>
    <property type="evidence" value="ECO:0007669"/>
    <property type="project" value="UniProtKB-KW"/>
</dbReference>
<accession>A0A5C5W6N7</accession>
<dbReference type="PROSITE" id="PS50045">
    <property type="entry name" value="SIGMA54_INTERACT_4"/>
    <property type="match status" value="1"/>
</dbReference>
<dbReference type="SMART" id="SM00382">
    <property type="entry name" value="AAA"/>
    <property type="match status" value="1"/>
</dbReference>
<comment type="caution">
    <text evidence="19">The sequence shown here is derived from an EMBL/GenBank/DDBJ whole genome shotgun (WGS) entry which is preliminary data.</text>
</comment>
<keyword evidence="12" id="KW-0804">Transcription</keyword>
<evidence type="ECO:0000256" key="11">
    <source>
        <dbReference type="ARBA" id="ARBA00023159"/>
    </source>
</evidence>
<evidence type="ECO:0000256" key="7">
    <source>
        <dbReference type="ARBA" id="ARBA00022840"/>
    </source>
</evidence>
<dbReference type="InterPro" id="IPR001789">
    <property type="entry name" value="Sig_transdc_resp-reg_receiver"/>
</dbReference>